<protein>
    <recommendedName>
        <fullName evidence="2">SCP domain-containing protein</fullName>
    </recommendedName>
</protein>
<evidence type="ECO:0000313" key="4">
    <source>
        <dbReference type="Proteomes" id="UP001476282"/>
    </source>
</evidence>
<gene>
    <name evidence="3" type="ORF">Hsar01_02722</name>
</gene>
<reference evidence="3 4" key="1">
    <citation type="submission" date="2024-02" db="EMBL/GenBank/DDBJ databases">
        <title>Haloferula sargassicola NBRC 104335.</title>
        <authorList>
            <person name="Ichikawa N."/>
            <person name="Katano-Makiyama Y."/>
            <person name="Hidaka K."/>
        </authorList>
    </citation>
    <scope>NUCLEOTIDE SEQUENCE [LARGE SCALE GENOMIC DNA]</scope>
    <source>
        <strain evidence="3 4">NBRC 104335</strain>
    </source>
</reference>
<dbReference type="InterPro" id="IPR035940">
    <property type="entry name" value="CAP_sf"/>
</dbReference>
<feature type="signal peptide" evidence="1">
    <location>
        <begin position="1"/>
        <end position="21"/>
    </location>
</feature>
<dbReference type="Proteomes" id="UP001476282">
    <property type="component" value="Unassembled WGS sequence"/>
</dbReference>
<accession>A0ABP9UQ63</accession>
<dbReference type="RefSeq" id="WP_353567601.1">
    <property type="nucleotide sequence ID" value="NZ_BAABRI010000015.1"/>
</dbReference>
<dbReference type="EMBL" id="BAABRI010000015">
    <property type="protein sequence ID" value="GAA5483489.1"/>
    <property type="molecule type" value="Genomic_DNA"/>
</dbReference>
<keyword evidence="4" id="KW-1185">Reference proteome</keyword>
<keyword evidence="1" id="KW-0732">Signal</keyword>
<dbReference type="SUPFAM" id="SSF55797">
    <property type="entry name" value="PR-1-like"/>
    <property type="match status" value="1"/>
</dbReference>
<proteinExistence type="predicted"/>
<dbReference type="InterPro" id="IPR014044">
    <property type="entry name" value="CAP_dom"/>
</dbReference>
<feature type="domain" description="SCP" evidence="2">
    <location>
        <begin position="55"/>
        <end position="139"/>
    </location>
</feature>
<organism evidence="3 4">
    <name type="scientific">Haloferula sargassicola</name>
    <dbReference type="NCBI Taxonomy" id="490096"/>
    <lineage>
        <taxon>Bacteria</taxon>
        <taxon>Pseudomonadati</taxon>
        <taxon>Verrucomicrobiota</taxon>
        <taxon>Verrucomicrobiia</taxon>
        <taxon>Verrucomicrobiales</taxon>
        <taxon>Verrucomicrobiaceae</taxon>
        <taxon>Haloferula</taxon>
    </lineage>
</organism>
<feature type="chain" id="PRO_5045432768" description="SCP domain-containing protein" evidence="1">
    <location>
        <begin position="22"/>
        <end position="250"/>
    </location>
</feature>
<name>A0ABP9UQ63_9BACT</name>
<sequence length="250" mass="27699">MKSWVRILLVLWLASFAGRTATVPVGGRVFDVSARERDLYLEIRDHPNQRRTQMILDPRLCWAARKHAQDMQQRKFFSHTNPDGVLSNGRVLAEAYPLPSFYPANQNYVESLAGAAGGAAETVELWKNSSAHARHVFGTDSFYQQQVVIGVGHAPASGLPYDTWVFISAPPPVGEDWSFAAPPSYFLRIRNSTVTLEGAKPQSIFEVWHQPLLSQDATLTLAVVVGSQGSVSLGPKAGPSDFYRLVYFRP</sequence>
<evidence type="ECO:0000313" key="3">
    <source>
        <dbReference type="EMBL" id="GAA5483489.1"/>
    </source>
</evidence>
<dbReference type="Pfam" id="PF00188">
    <property type="entry name" value="CAP"/>
    <property type="match status" value="1"/>
</dbReference>
<evidence type="ECO:0000259" key="2">
    <source>
        <dbReference type="Pfam" id="PF00188"/>
    </source>
</evidence>
<comment type="caution">
    <text evidence="3">The sequence shown here is derived from an EMBL/GenBank/DDBJ whole genome shotgun (WGS) entry which is preliminary data.</text>
</comment>
<evidence type="ECO:0000256" key="1">
    <source>
        <dbReference type="SAM" id="SignalP"/>
    </source>
</evidence>
<dbReference type="Gene3D" id="3.40.33.10">
    <property type="entry name" value="CAP"/>
    <property type="match status" value="1"/>
</dbReference>